<sequence>MSGSSMAKSESRTSLLKAAGSRRAAGGQPQPRGSRVRDGKGQGGQTGREPSQEPLPGEPSARRPLCHPGAREDGARGAGKLSHGRGESQPEPAEGGPRRGSGKEPVRTPRQHHHLPPHASHGHPQDQHQLSDRDGEEAEEDFFFSHKQRSSRESLKLSEGASPLSKSSSKCSTKSSGSDRSEEADPLIQQLHPMLSSVFGQIRHDEKTSYKAVQTSEEGSSACEYQGPLMVLAQNCAVMHNLLGPACIFLRKGFAENRLPDRELRPEEIEELREAFKEFDKDKDGFINCRDLGNCMRTMGYMPTEMELIELSQQINMNPSDYGMKLPILRSNAEDQILYQTERYNEETFGYEVPIKEEGDYVLVLKFAEVYFAQSQQKVFDVRLNGHVVVKDLDIFDRVGHSTAHDEIIPMSIKKGKLSVQGEVSTFTGKLHIEFVKGYYDNPKICALYILQGTVEDVPKLQPHPGLEKKEEDDDEDEYDDGSSVKKQANKNRVQSGPRTPNPYASDNSSLMFPILVAFGVFIPTLFCLCRL</sequence>
<keyword evidence="5" id="KW-0732">Signal</keyword>
<dbReference type="AlphaFoldDB" id="A0A7R5KHU5"/>
<keyword evidence="7" id="KW-0106">Calcium</keyword>
<evidence type="ECO:0000256" key="8">
    <source>
        <dbReference type="ARBA" id="ARBA00022989"/>
    </source>
</evidence>
<feature type="domain" description="EF-hand" evidence="14">
    <location>
        <begin position="267"/>
        <end position="302"/>
    </location>
</feature>
<evidence type="ECO:0000256" key="2">
    <source>
        <dbReference type="ARBA" id="ARBA00009141"/>
    </source>
</evidence>
<evidence type="ECO:0000256" key="6">
    <source>
        <dbReference type="ARBA" id="ARBA00022824"/>
    </source>
</evidence>
<feature type="compositionally biased region" description="Low complexity" evidence="12">
    <location>
        <begin position="158"/>
        <end position="176"/>
    </location>
</feature>
<name>A0A7R5KHU5_9PASS</name>
<dbReference type="PROSITE" id="PS00018">
    <property type="entry name" value="EF_HAND_1"/>
    <property type="match status" value="1"/>
</dbReference>
<evidence type="ECO:0000256" key="3">
    <source>
        <dbReference type="ARBA" id="ARBA00022692"/>
    </source>
</evidence>
<dbReference type="Pfam" id="PF00036">
    <property type="entry name" value="EF-hand_1"/>
    <property type="match status" value="1"/>
</dbReference>
<feature type="transmembrane region" description="Helical" evidence="13">
    <location>
        <begin position="511"/>
        <end position="530"/>
    </location>
</feature>
<keyword evidence="10" id="KW-0325">Glycoprotein</keyword>
<accession>A0A7R5KHU5</accession>
<evidence type="ECO:0000313" key="15">
    <source>
        <dbReference type="Proteomes" id="UP000504627"/>
    </source>
</evidence>
<dbReference type="InterPro" id="IPR002048">
    <property type="entry name" value="EF_hand_dom"/>
</dbReference>
<keyword evidence="6" id="KW-0256">Endoplasmic reticulum</keyword>
<feature type="compositionally biased region" description="Polar residues" evidence="12">
    <location>
        <begin position="1"/>
        <end position="14"/>
    </location>
</feature>
<reference evidence="16" key="1">
    <citation type="submission" date="2025-08" db="UniProtKB">
        <authorList>
            <consortium name="RefSeq"/>
        </authorList>
    </citation>
    <scope>IDENTIFICATION</scope>
    <source>
        <tissue evidence="16">Muscle</tissue>
    </source>
</reference>
<keyword evidence="9 13" id="KW-0472">Membrane</keyword>
<proteinExistence type="inferred from homology"/>
<evidence type="ECO:0000313" key="16">
    <source>
        <dbReference type="RefSeq" id="XP_039240060.1"/>
    </source>
</evidence>
<keyword evidence="11" id="KW-0119">Carbohydrate metabolism</keyword>
<feature type="region of interest" description="Disordered" evidence="12">
    <location>
        <begin position="460"/>
        <end position="505"/>
    </location>
</feature>
<evidence type="ECO:0000256" key="1">
    <source>
        <dbReference type="ARBA" id="ARBA00004115"/>
    </source>
</evidence>
<evidence type="ECO:0000256" key="5">
    <source>
        <dbReference type="ARBA" id="ARBA00022729"/>
    </source>
</evidence>
<protein>
    <submittedName>
        <fullName evidence="16">Uncharacterized protein LOC113984311 isoform X1</fullName>
    </submittedName>
</protein>
<dbReference type="InterPro" id="IPR018247">
    <property type="entry name" value="EF_Hand_1_Ca_BS"/>
</dbReference>
<keyword evidence="15" id="KW-1185">Reference proteome</keyword>
<dbReference type="InParanoid" id="A0A7R5KHU5"/>
<dbReference type="SMART" id="SM00054">
    <property type="entry name" value="EFh"/>
    <property type="match status" value="1"/>
</dbReference>
<evidence type="ECO:0000256" key="12">
    <source>
        <dbReference type="SAM" id="MobiDB-lite"/>
    </source>
</evidence>
<evidence type="ECO:0000256" key="9">
    <source>
        <dbReference type="ARBA" id="ARBA00023136"/>
    </source>
</evidence>
<evidence type="ECO:0000256" key="13">
    <source>
        <dbReference type="SAM" id="Phobius"/>
    </source>
</evidence>
<dbReference type="GO" id="GO:0005789">
    <property type="term" value="C:endoplasmic reticulum membrane"/>
    <property type="evidence" value="ECO:0007669"/>
    <property type="project" value="UniProtKB-SubCell"/>
</dbReference>
<feature type="region of interest" description="Disordered" evidence="12">
    <location>
        <begin position="1"/>
        <end position="184"/>
    </location>
</feature>
<organism evidence="15 16">
    <name type="scientific">Pipra filicauda</name>
    <name type="common">Wire-tailed manakin</name>
    <dbReference type="NCBI Taxonomy" id="649802"/>
    <lineage>
        <taxon>Eukaryota</taxon>
        <taxon>Metazoa</taxon>
        <taxon>Chordata</taxon>
        <taxon>Craniata</taxon>
        <taxon>Vertebrata</taxon>
        <taxon>Euteleostomi</taxon>
        <taxon>Archelosauria</taxon>
        <taxon>Archosauria</taxon>
        <taxon>Dinosauria</taxon>
        <taxon>Saurischia</taxon>
        <taxon>Theropoda</taxon>
        <taxon>Coelurosauria</taxon>
        <taxon>Aves</taxon>
        <taxon>Neognathae</taxon>
        <taxon>Neoaves</taxon>
        <taxon>Telluraves</taxon>
        <taxon>Australaves</taxon>
        <taxon>Passeriformes</taxon>
        <taxon>Pipridae</taxon>
        <taxon>Pipra</taxon>
    </lineage>
</organism>
<keyword evidence="4" id="KW-0479">Metal-binding</keyword>
<evidence type="ECO:0000256" key="11">
    <source>
        <dbReference type="ARBA" id="ARBA00023277"/>
    </source>
</evidence>
<gene>
    <name evidence="16" type="primary">LOC113984311</name>
</gene>
<feature type="compositionally biased region" description="Polar residues" evidence="12">
    <location>
        <begin position="485"/>
        <end position="505"/>
    </location>
</feature>
<comment type="subcellular location">
    <subcellularLocation>
        <location evidence="1">Endoplasmic reticulum membrane</location>
        <topology evidence="1">Single-pass type I membrane protein</topology>
    </subcellularLocation>
</comment>
<dbReference type="InterPro" id="IPR039155">
    <property type="entry name" value="MLEC"/>
</dbReference>
<dbReference type="FunCoup" id="A0A7R5KHU5">
    <property type="interactions" value="81"/>
</dbReference>
<evidence type="ECO:0000256" key="7">
    <source>
        <dbReference type="ARBA" id="ARBA00022837"/>
    </source>
</evidence>
<comment type="similarity">
    <text evidence="2">Belongs to the malectin family.</text>
</comment>
<keyword evidence="3 13" id="KW-0812">Transmembrane</keyword>
<dbReference type="GO" id="GO:0030246">
    <property type="term" value="F:carbohydrate binding"/>
    <property type="evidence" value="ECO:0007669"/>
    <property type="project" value="InterPro"/>
</dbReference>
<dbReference type="Gene3D" id="2.60.120.430">
    <property type="entry name" value="Galactose-binding lectin"/>
    <property type="match status" value="1"/>
</dbReference>
<dbReference type="PANTHER" id="PTHR13460">
    <property type="match status" value="1"/>
</dbReference>
<dbReference type="FunFam" id="2.60.120.430:FF:000006">
    <property type="entry name" value="Malectin"/>
    <property type="match status" value="1"/>
</dbReference>
<dbReference type="CDD" id="cd00051">
    <property type="entry name" value="EFh"/>
    <property type="match status" value="1"/>
</dbReference>
<evidence type="ECO:0000256" key="4">
    <source>
        <dbReference type="ARBA" id="ARBA00022723"/>
    </source>
</evidence>
<dbReference type="PROSITE" id="PS50222">
    <property type="entry name" value="EF_HAND_2"/>
    <property type="match status" value="1"/>
</dbReference>
<dbReference type="SUPFAM" id="SSF47473">
    <property type="entry name" value="EF-hand"/>
    <property type="match status" value="1"/>
</dbReference>
<dbReference type="InterPro" id="IPR011992">
    <property type="entry name" value="EF-hand-dom_pair"/>
</dbReference>
<dbReference type="GO" id="GO:0005509">
    <property type="term" value="F:calcium ion binding"/>
    <property type="evidence" value="ECO:0007669"/>
    <property type="project" value="InterPro"/>
</dbReference>
<dbReference type="Proteomes" id="UP000504627">
    <property type="component" value="Unplaced"/>
</dbReference>
<evidence type="ECO:0000256" key="10">
    <source>
        <dbReference type="ARBA" id="ARBA00023180"/>
    </source>
</evidence>
<dbReference type="Gene3D" id="1.10.238.10">
    <property type="entry name" value="EF-hand"/>
    <property type="match status" value="1"/>
</dbReference>
<dbReference type="InterPro" id="IPR021720">
    <property type="entry name" value="Malectin_dom"/>
</dbReference>
<dbReference type="RefSeq" id="XP_039240060.1">
    <property type="nucleotide sequence ID" value="XM_039384126.1"/>
</dbReference>
<dbReference type="Pfam" id="PF11721">
    <property type="entry name" value="Malectin"/>
    <property type="match status" value="1"/>
</dbReference>
<feature type="compositionally biased region" description="Basic and acidic residues" evidence="12">
    <location>
        <begin position="123"/>
        <end position="133"/>
    </location>
</feature>
<dbReference type="GeneID" id="113984311"/>
<keyword evidence="8 13" id="KW-1133">Transmembrane helix</keyword>
<evidence type="ECO:0000259" key="14">
    <source>
        <dbReference type="PROSITE" id="PS50222"/>
    </source>
</evidence>
<feature type="compositionally biased region" description="Acidic residues" evidence="12">
    <location>
        <begin position="471"/>
        <end position="481"/>
    </location>
</feature>
<dbReference type="PANTHER" id="PTHR13460:SF0">
    <property type="entry name" value="MALECTIN"/>
    <property type="match status" value="1"/>
</dbReference>